<organism evidence="4 5">
    <name type="scientific">Pseudoalteromonas byunsanensis</name>
    <dbReference type="NCBI Taxonomy" id="327939"/>
    <lineage>
        <taxon>Bacteria</taxon>
        <taxon>Pseudomonadati</taxon>
        <taxon>Pseudomonadota</taxon>
        <taxon>Gammaproteobacteria</taxon>
        <taxon>Alteromonadales</taxon>
        <taxon>Pseudoalteromonadaceae</taxon>
        <taxon>Pseudoalteromonas</taxon>
    </lineage>
</organism>
<dbReference type="PANTHER" id="PTHR43135:SF3">
    <property type="entry name" value="ALPHA-D-RIBOSE 1-METHYLPHOSPHONATE 5-TRIPHOSPHATE DIPHOSPHATASE"/>
    <property type="match status" value="1"/>
</dbReference>
<name>A0A1S1NB13_9GAMM</name>
<dbReference type="RefSeq" id="WP_070990695.1">
    <property type="nucleotide sequence ID" value="NZ_CBCSHD010000001.1"/>
</dbReference>
<evidence type="ECO:0000256" key="1">
    <source>
        <dbReference type="SAM" id="MobiDB-lite"/>
    </source>
</evidence>
<keyword evidence="4" id="KW-0378">Hydrolase</keyword>
<feature type="region of interest" description="Disordered" evidence="1">
    <location>
        <begin position="394"/>
        <end position="414"/>
    </location>
</feature>
<dbReference type="PANTHER" id="PTHR43135">
    <property type="entry name" value="ALPHA-D-RIBOSE 1-METHYLPHOSPHONATE 5-TRIPHOSPHATE DIPHOSPHATASE"/>
    <property type="match status" value="1"/>
</dbReference>
<reference evidence="4 5" key="1">
    <citation type="submission" date="2016-10" db="EMBL/GenBank/DDBJ databases">
        <title>Pseudoalteromonas amylolytica sp. nov., isolated from the surface seawater.</title>
        <authorList>
            <person name="Wu Y.-H."/>
            <person name="Cheng H."/>
            <person name="Jin X.-B."/>
            <person name="Wang C.-S."/>
            <person name="Xu X.-W."/>
        </authorList>
    </citation>
    <scope>NUCLEOTIDE SEQUENCE [LARGE SCALE GENOMIC DNA]</scope>
    <source>
        <strain evidence="4 5">JCM 12483</strain>
    </source>
</reference>
<dbReference type="OrthoDB" id="9802793at2"/>
<dbReference type="InterPro" id="IPR006680">
    <property type="entry name" value="Amidohydro-rel"/>
</dbReference>
<feature type="signal peptide" evidence="2">
    <location>
        <begin position="1"/>
        <end position="21"/>
    </location>
</feature>
<protein>
    <submittedName>
        <fullName evidence="4">Amidohydrolase</fullName>
    </submittedName>
</protein>
<dbReference type="InterPro" id="IPR032466">
    <property type="entry name" value="Metal_Hydrolase"/>
</dbReference>
<evidence type="ECO:0000259" key="3">
    <source>
        <dbReference type="Pfam" id="PF01979"/>
    </source>
</evidence>
<evidence type="ECO:0000256" key="2">
    <source>
        <dbReference type="SAM" id="SignalP"/>
    </source>
</evidence>
<feature type="domain" description="Amidohydrolase-related" evidence="3">
    <location>
        <begin position="258"/>
        <end position="389"/>
    </location>
</feature>
<evidence type="ECO:0000313" key="5">
    <source>
        <dbReference type="Proteomes" id="UP000180253"/>
    </source>
</evidence>
<feature type="chain" id="PRO_5010240356" evidence="2">
    <location>
        <begin position="22"/>
        <end position="414"/>
    </location>
</feature>
<keyword evidence="5" id="KW-1185">Reference proteome</keyword>
<accession>A0A1S1NB13</accession>
<dbReference type="STRING" id="327939.BIW53_04705"/>
<dbReference type="Gene3D" id="2.30.40.10">
    <property type="entry name" value="Urease, subunit C, domain 1"/>
    <property type="match status" value="1"/>
</dbReference>
<dbReference type="Gene3D" id="3.20.20.140">
    <property type="entry name" value="Metal-dependent hydrolases"/>
    <property type="match status" value="1"/>
</dbReference>
<dbReference type="AlphaFoldDB" id="A0A1S1NB13"/>
<dbReference type="InterPro" id="IPR051781">
    <property type="entry name" value="Metallo-dep_Hydrolase"/>
</dbReference>
<comment type="caution">
    <text evidence="4">The sequence shown here is derived from an EMBL/GenBank/DDBJ whole genome shotgun (WGS) entry which is preliminary data.</text>
</comment>
<dbReference type="Pfam" id="PF01979">
    <property type="entry name" value="Amidohydro_1"/>
    <property type="match status" value="1"/>
</dbReference>
<proteinExistence type="predicted"/>
<feature type="compositionally biased region" description="Basic and acidic residues" evidence="1">
    <location>
        <begin position="394"/>
        <end position="408"/>
    </location>
</feature>
<evidence type="ECO:0000313" key="4">
    <source>
        <dbReference type="EMBL" id="OHU96634.1"/>
    </source>
</evidence>
<feature type="region of interest" description="Disordered" evidence="1">
    <location>
        <begin position="195"/>
        <end position="214"/>
    </location>
</feature>
<sequence>MTKLKLSMITGALLASSAAFAQVTAITGVTVHTATEQGTLNNATVLIEDGKIKAINPENVTANETINANGLVLTPGFIGSMNQLGLVEVGAVANSRDASDEKAGLDFDPSYAFNARSSLIPYARKGGITQSVVSPVNYDGAYQGLAFTANLSGEFDSVTDKHTAFVIYLGAKSKGSRALSFQQFIEKLEGQKAKLAKKDDKKDDKKDADKPSGEERVLTQLLNGEMPVVISASRAADIVQIIKLKAEYGLDIIISGAADAVLLADELAKAEIPVIVSAVSNLPSDFDAMHATLENASKLEKAGVKVLLTIAGDSSHNLYQLRFDAGIAVSNGMSYNSAIKAVTSNVADAFAIDGGKIAVGQPADLVLWSADPFELSTTVEKMWINGEEVTTESRHDKLRERYTTDSELPRAYTK</sequence>
<dbReference type="Proteomes" id="UP000180253">
    <property type="component" value="Unassembled WGS sequence"/>
</dbReference>
<dbReference type="GO" id="GO:0016810">
    <property type="term" value="F:hydrolase activity, acting on carbon-nitrogen (but not peptide) bonds"/>
    <property type="evidence" value="ECO:0007669"/>
    <property type="project" value="InterPro"/>
</dbReference>
<dbReference type="SUPFAM" id="SSF51556">
    <property type="entry name" value="Metallo-dependent hydrolases"/>
    <property type="match status" value="1"/>
</dbReference>
<dbReference type="InterPro" id="IPR011059">
    <property type="entry name" value="Metal-dep_hydrolase_composite"/>
</dbReference>
<dbReference type="EMBL" id="MNAN01000026">
    <property type="protein sequence ID" value="OHU96634.1"/>
    <property type="molecule type" value="Genomic_DNA"/>
</dbReference>
<keyword evidence="2" id="KW-0732">Signal</keyword>
<dbReference type="SUPFAM" id="SSF51338">
    <property type="entry name" value="Composite domain of metallo-dependent hydrolases"/>
    <property type="match status" value="1"/>
</dbReference>
<gene>
    <name evidence="4" type="ORF">BIW53_04705</name>
</gene>